<dbReference type="NCBIfam" id="TIGR01727">
    <property type="entry name" value="oligo_HPY"/>
    <property type="match status" value="2"/>
</dbReference>
<comment type="caution">
    <text evidence="9">The sequence shown here is derived from an EMBL/GenBank/DDBJ whole genome shotgun (WGS) entry which is preliminary data.</text>
</comment>
<gene>
    <name evidence="9" type="primary">oppD</name>
    <name evidence="9" type="ORF">GCM10007298_17970</name>
</gene>
<dbReference type="Proteomes" id="UP000632454">
    <property type="component" value="Unassembled WGS sequence"/>
</dbReference>
<keyword evidence="4" id="KW-1003">Cell membrane</keyword>
<evidence type="ECO:0000256" key="6">
    <source>
        <dbReference type="ARBA" id="ARBA00022840"/>
    </source>
</evidence>
<evidence type="ECO:0000259" key="8">
    <source>
        <dbReference type="PROSITE" id="PS50893"/>
    </source>
</evidence>
<dbReference type="PANTHER" id="PTHR43297:SF2">
    <property type="entry name" value="DIPEPTIDE TRANSPORT ATP-BINDING PROTEIN DPPD"/>
    <property type="match status" value="1"/>
</dbReference>
<dbReference type="NCBIfam" id="NF008453">
    <property type="entry name" value="PRK11308.1"/>
    <property type="match status" value="2"/>
</dbReference>
<evidence type="ECO:0000256" key="4">
    <source>
        <dbReference type="ARBA" id="ARBA00022475"/>
    </source>
</evidence>
<dbReference type="InterPro" id="IPR017871">
    <property type="entry name" value="ABC_transporter-like_CS"/>
</dbReference>
<dbReference type="Pfam" id="PF00005">
    <property type="entry name" value="ABC_tran"/>
    <property type="match status" value="2"/>
</dbReference>
<dbReference type="InterPro" id="IPR013563">
    <property type="entry name" value="Oligopep_ABC_C"/>
</dbReference>
<keyword evidence="5" id="KW-0547">Nucleotide-binding</keyword>
<name>A0ABQ1UNI8_9NOCA</name>
<dbReference type="SUPFAM" id="SSF52540">
    <property type="entry name" value="P-loop containing nucleoside triphosphate hydrolases"/>
    <property type="match status" value="2"/>
</dbReference>
<comment type="similarity">
    <text evidence="2">Belongs to the ABC transporter superfamily.</text>
</comment>
<evidence type="ECO:0000256" key="7">
    <source>
        <dbReference type="ARBA" id="ARBA00023136"/>
    </source>
</evidence>
<evidence type="ECO:0000256" key="2">
    <source>
        <dbReference type="ARBA" id="ARBA00005417"/>
    </source>
</evidence>
<comment type="subcellular location">
    <subcellularLocation>
        <location evidence="1">Cell membrane</location>
        <topology evidence="1">Peripheral membrane protein</topology>
    </subcellularLocation>
</comment>
<sequence>MTSPDPILQVTDLQVSFPTESGILDAVRGVDLTIGPGRCTAIVGESGSGKSVTSLSIMGLLPDSADVSGSIRFRGSELTGLDDRHMSEIRGSEMSMIFQDPLTALTPVYTVGDQIVEALRAHTTMPRTNAQKRATELLELVGIPDPARRMRAFPHELSGGMRQRVVIAIAIANDPALIIADEPTTALDVTIQAQVMDLLATIRRETGAALLLITHDLGLVAGTADDVAVMYAGRVVERAGADDLYVTPRMPYTVGLLASIPRIDREHGGPLVPIPGQPPVLIDVDDACPFAPRCPAAVAECTASEPGLAAIDADHLSACHRSGAITGVGDIDGEPIFTPSEIDTEITDTPAESDRDVVLRVRGLTKEFPILTGLLRRRIGSVYAVDGLDFDVHKGETMAIVGESGSGKTTTLLEILRAEPGTTGKVEIAGADFSTLKGRALRSARKAVQIVFQDPMGSLNPRMTVHDIIAEPLRAYRDSTRDIDGRVAELMGLVGLDPAHAARFPAAFSGGQRQRIGIARALAVNPTLIVLDEPVSALDVSIQASVINLLDRLKREVGVAYLFVAHDLSVVRHLSDRVAVMYLGRFVEIGTTADVFDRPAHPYTKALLSAIPVPDPVLERTRERIVLTGELPSPSARPGGCAFHNRCPLRPTLPESDQKACISEVPALHPVVSGSDHRHACHFADRSVPVTPAPSL</sequence>
<dbReference type="InterPro" id="IPR050388">
    <property type="entry name" value="ABC_Ni/Peptide_Import"/>
</dbReference>
<keyword evidence="6 9" id="KW-0067">ATP-binding</keyword>
<dbReference type="CDD" id="cd03257">
    <property type="entry name" value="ABC_NikE_OppD_transporters"/>
    <property type="match status" value="2"/>
</dbReference>
<dbReference type="Pfam" id="PF08352">
    <property type="entry name" value="oligo_HPY"/>
    <property type="match status" value="2"/>
</dbReference>
<keyword evidence="7" id="KW-0472">Membrane</keyword>
<feature type="domain" description="ABC transporter" evidence="8">
    <location>
        <begin position="359"/>
        <end position="608"/>
    </location>
</feature>
<evidence type="ECO:0000256" key="1">
    <source>
        <dbReference type="ARBA" id="ARBA00004202"/>
    </source>
</evidence>
<dbReference type="Gene3D" id="3.40.50.300">
    <property type="entry name" value="P-loop containing nucleotide triphosphate hydrolases"/>
    <property type="match status" value="2"/>
</dbReference>
<accession>A0ABQ1UNI8</accession>
<feature type="domain" description="ABC transporter" evidence="8">
    <location>
        <begin position="8"/>
        <end position="257"/>
    </location>
</feature>
<dbReference type="PROSITE" id="PS50893">
    <property type="entry name" value="ABC_TRANSPORTER_2"/>
    <property type="match status" value="2"/>
</dbReference>
<reference evidence="10" key="1">
    <citation type="journal article" date="2019" name="Int. J. Syst. Evol. Microbiol.">
        <title>The Global Catalogue of Microorganisms (GCM) 10K type strain sequencing project: providing services to taxonomists for standard genome sequencing and annotation.</title>
        <authorList>
            <consortium name="The Broad Institute Genomics Platform"/>
            <consortium name="The Broad Institute Genome Sequencing Center for Infectious Disease"/>
            <person name="Wu L."/>
            <person name="Ma J."/>
        </authorList>
    </citation>
    <scope>NUCLEOTIDE SEQUENCE [LARGE SCALE GENOMIC DNA]</scope>
    <source>
        <strain evidence="10">CCM 7855</strain>
    </source>
</reference>
<dbReference type="PANTHER" id="PTHR43297">
    <property type="entry name" value="OLIGOPEPTIDE TRANSPORT ATP-BINDING PROTEIN APPD"/>
    <property type="match status" value="1"/>
</dbReference>
<dbReference type="RefSeq" id="WP_188488863.1">
    <property type="nucleotide sequence ID" value="NZ_BMCS01000001.1"/>
</dbReference>
<organism evidence="9 10">
    <name type="scientific">Williamsia phyllosphaerae</name>
    <dbReference type="NCBI Taxonomy" id="885042"/>
    <lineage>
        <taxon>Bacteria</taxon>
        <taxon>Bacillati</taxon>
        <taxon>Actinomycetota</taxon>
        <taxon>Actinomycetes</taxon>
        <taxon>Mycobacteriales</taxon>
        <taxon>Nocardiaceae</taxon>
        <taxon>Williamsia</taxon>
    </lineage>
</organism>
<dbReference type="InterPro" id="IPR003593">
    <property type="entry name" value="AAA+_ATPase"/>
</dbReference>
<evidence type="ECO:0000313" key="9">
    <source>
        <dbReference type="EMBL" id="GGF22428.1"/>
    </source>
</evidence>
<keyword evidence="10" id="KW-1185">Reference proteome</keyword>
<evidence type="ECO:0000256" key="3">
    <source>
        <dbReference type="ARBA" id="ARBA00022448"/>
    </source>
</evidence>
<proteinExistence type="inferred from homology"/>
<dbReference type="GO" id="GO:0005524">
    <property type="term" value="F:ATP binding"/>
    <property type="evidence" value="ECO:0007669"/>
    <property type="project" value="UniProtKB-KW"/>
</dbReference>
<dbReference type="SMART" id="SM00382">
    <property type="entry name" value="AAA"/>
    <property type="match status" value="2"/>
</dbReference>
<dbReference type="InterPro" id="IPR027417">
    <property type="entry name" value="P-loop_NTPase"/>
</dbReference>
<protein>
    <submittedName>
        <fullName evidence="9">Oligopeptide ABC transporter ATP-binding protein OppF</fullName>
    </submittedName>
</protein>
<dbReference type="PROSITE" id="PS00211">
    <property type="entry name" value="ABC_TRANSPORTER_1"/>
    <property type="match status" value="2"/>
</dbReference>
<keyword evidence="3" id="KW-0813">Transport</keyword>
<evidence type="ECO:0000313" key="10">
    <source>
        <dbReference type="Proteomes" id="UP000632454"/>
    </source>
</evidence>
<dbReference type="InterPro" id="IPR003439">
    <property type="entry name" value="ABC_transporter-like_ATP-bd"/>
</dbReference>
<dbReference type="EMBL" id="BMCS01000001">
    <property type="protein sequence ID" value="GGF22428.1"/>
    <property type="molecule type" value="Genomic_DNA"/>
</dbReference>
<dbReference type="NCBIfam" id="NF007739">
    <property type="entry name" value="PRK10419.1"/>
    <property type="match status" value="2"/>
</dbReference>
<evidence type="ECO:0000256" key="5">
    <source>
        <dbReference type="ARBA" id="ARBA00022741"/>
    </source>
</evidence>